<dbReference type="InterPro" id="IPR050266">
    <property type="entry name" value="AB_hydrolase_sf"/>
</dbReference>
<dbReference type="EMBL" id="BNAR01000004">
    <property type="protein sequence ID" value="GHH39738.1"/>
    <property type="molecule type" value="Genomic_DNA"/>
</dbReference>
<sequence>MVFTHGFYDDHSTFDVLTPSFVAAGYRVVTWNLPGHGVNPSGAGDFTLAGAARDVVRLVDESGARQAVLVGHSLGAYISQEAAIQSPHRVLALVVIGGTSLVHRPAAVPMAALRASVPLVRLMPSWLLRRRAATHGTRTAGAAAHTREVARHVTKEALAGMWSAFADAIRHIDPRRRLHVPTLVCRGEHDRNGIIPTAAPRWARRHANIRYRVIPGAGHLAHRDNPAGTAEALLSFLSTVSGRDQGL</sequence>
<organism evidence="3 4">
    <name type="scientific">Lentzea cavernae</name>
    <dbReference type="NCBI Taxonomy" id="2020703"/>
    <lineage>
        <taxon>Bacteria</taxon>
        <taxon>Bacillati</taxon>
        <taxon>Actinomycetota</taxon>
        <taxon>Actinomycetes</taxon>
        <taxon>Pseudonocardiales</taxon>
        <taxon>Pseudonocardiaceae</taxon>
        <taxon>Lentzea</taxon>
    </lineage>
</organism>
<gene>
    <name evidence="3" type="ORF">GCM10017774_31850</name>
</gene>
<dbReference type="Pfam" id="PF12697">
    <property type="entry name" value="Abhydrolase_6"/>
    <property type="match status" value="1"/>
</dbReference>
<dbReference type="Gene3D" id="3.40.50.1820">
    <property type="entry name" value="alpha/beta hydrolase"/>
    <property type="match status" value="1"/>
</dbReference>
<dbReference type="SUPFAM" id="SSF53474">
    <property type="entry name" value="alpha/beta-Hydrolases"/>
    <property type="match status" value="1"/>
</dbReference>
<dbReference type="Proteomes" id="UP000605568">
    <property type="component" value="Unassembled WGS sequence"/>
</dbReference>
<evidence type="ECO:0000313" key="4">
    <source>
        <dbReference type="Proteomes" id="UP000605568"/>
    </source>
</evidence>
<proteinExistence type="predicted"/>
<keyword evidence="1 3" id="KW-0378">Hydrolase</keyword>
<feature type="domain" description="AB hydrolase-1" evidence="2">
    <location>
        <begin position="2"/>
        <end position="232"/>
    </location>
</feature>
<protein>
    <submittedName>
        <fullName evidence="3">Alpha/beta hydrolase</fullName>
    </submittedName>
</protein>
<dbReference type="InterPro" id="IPR029058">
    <property type="entry name" value="AB_hydrolase_fold"/>
</dbReference>
<keyword evidence="4" id="KW-1185">Reference proteome</keyword>
<dbReference type="InterPro" id="IPR000073">
    <property type="entry name" value="AB_hydrolase_1"/>
</dbReference>
<comment type="caution">
    <text evidence="3">The sequence shown here is derived from an EMBL/GenBank/DDBJ whole genome shotgun (WGS) entry which is preliminary data.</text>
</comment>
<dbReference type="GO" id="GO:0016787">
    <property type="term" value="F:hydrolase activity"/>
    <property type="evidence" value="ECO:0007669"/>
    <property type="project" value="UniProtKB-KW"/>
</dbReference>
<evidence type="ECO:0000259" key="2">
    <source>
        <dbReference type="Pfam" id="PF12697"/>
    </source>
</evidence>
<name>A0ABQ3MDQ0_9PSEU</name>
<dbReference type="PRINTS" id="PR00111">
    <property type="entry name" value="ABHYDROLASE"/>
</dbReference>
<accession>A0ABQ3MDQ0</accession>
<reference evidence="4" key="1">
    <citation type="journal article" date="2019" name="Int. J. Syst. Evol. Microbiol.">
        <title>The Global Catalogue of Microorganisms (GCM) 10K type strain sequencing project: providing services to taxonomists for standard genome sequencing and annotation.</title>
        <authorList>
            <consortium name="The Broad Institute Genomics Platform"/>
            <consortium name="The Broad Institute Genome Sequencing Center for Infectious Disease"/>
            <person name="Wu L."/>
            <person name="Ma J."/>
        </authorList>
    </citation>
    <scope>NUCLEOTIDE SEQUENCE [LARGE SCALE GENOMIC DNA]</scope>
    <source>
        <strain evidence="4">CGMCC 4.7367</strain>
    </source>
</reference>
<evidence type="ECO:0000313" key="3">
    <source>
        <dbReference type="EMBL" id="GHH39738.1"/>
    </source>
</evidence>
<dbReference type="PANTHER" id="PTHR43798:SF31">
    <property type="entry name" value="AB HYDROLASE SUPERFAMILY PROTEIN YCLE"/>
    <property type="match status" value="1"/>
</dbReference>
<dbReference type="PANTHER" id="PTHR43798">
    <property type="entry name" value="MONOACYLGLYCEROL LIPASE"/>
    <property type="match status" value="1"/>
</dbReference>
<evidence type="ECO:0000256" key="1">
    <source>
        <dbReference type="ARBA" id="ARBA00022801"/>
    </source>
</evidence>